<sequence length="244" mass="26252">MNCHKYGGKNVKYILRDNYVFSHFNAVLQFGGETLGHCWENESGGLGDIDCLGAIDQISVIGRQLGRHGLLGRHGPNKRYRLLNRLRLRGRHRPMCHLGAFGGMCILGFVGDIGCLGAIGSMGRIGRLPNEQHGSLGSDRWVGFHGPNEHLGPMYRLGAFDDMGHFAIMVDLCLFDAVDGVGCLGTVSGMGCLVGRMIIIGCMGHLDKIGRLISMIHIRGMGRLASMSQLGGMGRFGALCGIGA</sequence>
<evidence type="ECO:0000256" key="1">
    <source>
        <dbReference type="SAM" id="Phobius"/>
    </source>
</evidence>
<reference evidence="2 3" key="1">
    <citation type="journal article" date="2017" name="Genome Biol.">
        <title>New reference genome sequences of hot pepper reveal the massive evolution of plant disease-resistance genes by retroduplication.</title>
        <authorList>
            <person name="Kim S."/>
            <person name="Park J."/>
            <person name="Yeom S.I."/>
            <person name="Kim Y.M."/>
            <person name="Seo E."/>
            <person name="Kim K.T."/>
            <person name="Kim M.S."/>
            <person name="Lee J.M."/>
            <person name="Cheong K."/>
            <person name="Shin H.S."/>
            <person name="Kim S.B."/>
            <person name="Han K."/>
            <person name="Lee J."/>
            <person name="Park M."/>
            <person name="Lee H.A."/>
            <person name="Lee H.Y."/>
            <person name="Lee Y."/>
            <person name="Oh S."/>
            <person name="Lee J.H."/>
            <person name="Choi E."/>
            <person name="Choi E."/>
            <person name="Lee S.E."/>
            <person name="Jeon J."/>
            <person name="Kim H."/>
            <person name="Choi G."/>
            <person name="Song H."/>
            <person name="Lee J."/>
            <person name="Lee S.C."/>
            <person name="Kwon J.K."/>
            <person name="Lee H.Y."/>
            <person name="Koo N."/>
            <person name="Hong Y."/>
            <person name="Kim R.W."/>
            <person name="Kang W.H."/>
            <person name="Huh J.H."/>
            <person name="Kang B.C."/>
            <person name="Yang T.J."/>
            <person name="Lee Y.H."/>
            <person name="Bennetzen J.L."/>
            <person name="Choi D."/>
        </authorList>
    </citation>
    <scope>NUCLEOTIDE SEQUENCE [LARGE SCALE GENOMIC DNA]</scope>
    <source>
        <strain evidence="3">cv. PBC81</strain>
    </source>
</reference>
<dbReference type="Proteomes" id="UP000224567">
    <property type="component" value="Unassembled WGS sequence"/>
</dbReference>
<dbReference type="EMBL" id="MLFT02000004">
    <property type="protein sequence ID" value="PHT49681.1"/>
    <property type="molecule type" value="Genomic_DNA"/>
</dbReference>
<name>A0A2G2WWW0_CAPBA</name>
<keyword evidence="3" id="KW-1185">Reference proteome</keyword>
<organism evidence="2 3">
    <name type="scientific">Capsicum baccatum</name>
    <name type="common">Peruvian pepper</name>
    <dbReference type="NCBI Taxonomy" id="33114"/>
    <lineage>
        <taxon>Eukaryota</taxon>
        <taxon>Viridiplantae</taxon>
        <taxon>Streptophyta</taxon>
        <taxon>Embryophyta</taxon>
        <taxon>Tracheophyta</taxon>
        <taxon>Spermatophyta</taxon>
        <taxon>Magnoliopsida</taxon>
        <taxon>eudicotyledons</taxon>
        <taxon>Gunneridae</taxon>
        <taxon>Pentapetalae</taxon>
        <taxon>asterids</taxon>
        <taxon>lamiids</taxon>
        <taxon>Solanales</taxon>
        <taxon>Solanaceae</taxon>
        <taxon>Solanoideae</taxon>
        <taxon>Capsiceae</taxon>
        <taxon>Capsicum</taxon>
    </lineage>
</organism>
<keyword evidence="1" id="KW-0472">Membrane</keyword>
<comment type="caution">
    <text evidence="2">The sequence shown here is derived from an EMBL/GenBank/DDBJ whole genome shotgun (WGS) entry which is preliminary data.</text>
</comment>
<proteinExistence type="predicted"/>
<dbReference type="AlphaFoldDB" id="A0A2G2WWW0"/>
<accession>A0A2G2WWW0</accession>
<reference evidence="3" key="2">
    <citation type="journal article" date="2017" name="J. Anim. Genet.">
        <title>Multiple reference genome sequences of hot pepper reveal the massive evolution of plant disease resistance genes by retroduplication.</title>
        <authorList>
            <person name="Kim S."/>
            <person name="Park J."/>
            <person name="Yeom S.-I."/>
            <person name="Kim Y.-M."/>
            <person name="Seo E."/>
            <person name="Kim K.-T."/>
            <person name="Kim M.-S."/>
            <person name="Lee J.M."/>
            <person name="Cheong K."/>
            <person name="Shin H.-S."/>
            <person name="Kim S.-B."/>
            <person name="Han K."/>
            <person name="Lee J."/>
            <person name="Park M."/>
            <person name="Lee H.-A."/>
            <person name="Lee H.-Y."/>
            <person name="Lee Y."/>
            <person name="Oh S."/>
            <person name="Lee J.H."/>
            <person name="Choi E."/>
            <person name="Choi E."/>
            <person name="Lee S.E."/>
            <person name="Jeon J."/>
            <person name="Kim H."/>
            <person name="Choi G."/>
            <person name="Song H."/>
            <person name="Lee J."/>
            <person name="Lee S.-C."/>
            <person name="Kwon J.-K."/>
            <person name="Lee H.-Y."/>
            <person name="Koo N."/>
            <person name="Hong Y."/>
            <person name="Kim R.W."/>
            <person name="Kang W.-H."/>
            <person name="Huh J.H."/>
            <person name="Kang B.-C."/>
            <person name="Yang T.-J."/>
            <person name="Lee Y.-H."/>
            <person name="Bennetzen J.L."/>
            <person name="Choi D."/>
        </authorList>
    </citation>
    <scope>NUCLEOTIDE SEQUENCE [LARGE SCALE GENOMIC DNA]</scope>
    <source>
        <strain evidence="3">cv. PBC81</strain>
    </source>
</reference>
<evidence type="ECO:0000313" key="3">
    <source>
        <dbReference type="Proteomes" id="UP000224567"/>
    </source>
</evidence>
<keyword evidence="1" id="KW-1133">Transmembrane helix</keyword>
<keyword evidence="1" id="KW-0812">Transmembrane</keyword>
<evidence type="ECO:0000313" key="2">
    <source>
        <dbReference type="EMBL" id="PHT49681.1"/>
    </source>
</evidence>
<protein>
    <submittedName>
        <fullName evidence="2">Uncharacterized protein</fullName>
    </submittedName>
</protein>
<gene>
    <name evidence="2" type="ORF">CQW23_09428</name>
</gene>
<feature type="transmembrane region" description="Helical" evidence="1">
    <location>
        <begin position="95"/>
        <end position="119"/>
    </location>
</feature>